<dbReference type="OrthoDB" id="13598at2759"/>
<evidence type="ECO:0000256" key="11">
    <source>
        <dbReference type="ARBA" id="ARBA00022990"/>
    </source>
</evidence>
<dbReference type="InterPro" id="IPR033034">
    <property type="entry name" value="NDUFB9"/>
</dbReference>
<evidence type="ECO:0000259" key="17">
    <source>
        <dbReference type="Pfam" id="PF05347"/>
    </source>
</evidence>
<evidence type="ECO:0000256" key="12">
    <source>
        <dbReference type="ARBA" id="ARBA00023128"/>
    </source>
</evidence>
<comment type="function">
    <text evidence="1">Accessory subunit of the mitochondrial membrane respiratory chain NADH dehydrogenase (Complex I), that is believed to be not involved in catalysis. Complex I functions in the transfer of electrons from NADH to the respiratory chain. The immediate electron acceptor for the enzyme is believed to be ubiquinone.</text>
</comment>
<evidence type="ECO:0000256" key="6">
    <source>
        <dbReference type="ARBA" id="ARBA00022448"/>
    </source>
</evidence>
<evidence type="ECO:0000256" key="3">
    <source>
        <dbReference type="ARBA" id="ARBA00009508"/>
    </source>
</evidence>
<evidence type="ECO:0000256" key="4">
    <source>
        <dbReference type="ARBA" id="ARBA00011790"/>
    </source>
</evidence>
<organism evidence="18 19">
    <name type="scientific">Diversispora epigaea</name>
    <dbReference type="NCBI Taxonomy" id="1348612"/>
    <lineage>
        <taxon>Eukaryota</taxon>
        <taxon>Fungi</taxon>
        <taxon>Fungi incertae sedis</taxon>
        <taxon>Mucoromycota</taxon>
        <taxon>Glomeromycotina</taxon>
        <taxon>Glomeromycetes</taxon>
        <taxon>Diversisporales</taxon>
        <taxon>Diversisporaceae</taxon>
        <taxon>Diversispora</taxon>
    </lineage>
</organism>
<comment type="subcellular location">
    <subcellularLocation>
        <location evidence="2">Mitochondrion inner membrane</location>
        <topology evidence="2">Peripheral membrane protein</topology>
        <orientation evidence="2">Matrix side</orientation>
    </subcellularLocation>
</comment>
<dbReference type="Pfam" id="PF05347">
    <property type="entry name" value="Complex1_LYR"/>
    <property type="match status" value="1"/>
</dbReference>
<evidence type="ECO:0000313" key="18">
    <source>
        <dbReference type="EMBL" id="RHZ47366.1"/>
    </source>
</evidence>
<keyword evidence="9" id="KW-0999">Mitochondrion inner membrane</keyword>
<evidence type="ECO:0000256" key="5">
    <source>
        <dbReference type="ARBA" id="ARBA00018684"/>
    </source>
</evidence>
<proteinExistence type="inferred from homology"/>
<keyword evidence="10" id="KW-0249">Electron transport</keyword>
<feature type="region of interest" description="Disordered" evidence="16">
    <location>
        <begin position="85"/>
        <end position="106"/>
    </location>
</feature>
<name>A0A397GD85_9GLOM</name>
<keyword evidence="6" id="KW-0813">Transport</keyword>
<dbReference type="InterPro" id="IPR045292">
    <property type="entry name" value="Complex1_LYR_NDUFB9_LYRM3"/>
</dbReference>
<keyword evidence="19" id="KW-1185">Reference proteome</keyword>
<evidence type="ECO:0000256" key="13">
    <source>
        <dbReference type="ARBA" id="ARBA00023136"/>
    </source>
</evidence>
<keyword evidence="13" id="KW-0472">Membrane</keyword>
<keyword evidence="7" id="KW-0597">Phosphoprotein</keyword>
<evidence type="ECO:0000256" key="14">
    <source>
        <dbReference type="ARBA" id="ARBA00030192"/>
    </source>
</evidence>
<dbReference type="AlphaFoldDB" id="A0A397GD85"/>
<evidence type="ECO:0000256" key="8">
    <source>
        <dbReference type="ARBA" id="ARBA00022660"/>
    </source>
</evidence>
<dbReference type="STRING" id="1348612.A0A397GD85"/>
<feature type="domain" description="Complex 1 LYR protein" evidence="17">
    <location>
        <begin position="16"/>
        <end position="72"/>
    </location>
</feature>
<keyword evidence="12" id="KW-0496">Mitochondrion</keyword>
<comment type="similarity">
    <text evidence="3">Belongs to the complex I LYR family.</text>
</comment>
<dbReference type="Proteomes" id="UP000266861">
    <property type="component" value="Unassembled WGS sequence"/>
</dbReference>
<evidence type="ECO:0000256" key="2">
    <source>
        <dbReference type="ARBA" id="ARBA00004443"/>
    </source>
</evidence>
<dbReference type="PANTHER" id="PTHR12868:SF0">
    <property type="entry name" value="NADH DEHYDROGENASE [UBIQUINONE] 1 BETA SUBCOMPLEX SUBUNIT 9"/>
    <property type="match status" value="1"/>
</dbReference>
<reference evidence="18 19" key="1">
    <citation type="submission" date="2018-08" db="EMBL/GenBank/DDBJ databases">
        <title>Genome and evolution of the arbuscular mycorrhizal fungus Diversispora epigaea (formerly Glomus versiforme) and its bacterial endosymbionts.</title>
        <authorList>
            <person name="Sun X."/>
            <person name="Fei Z."/>
            <person name="Harrison M."/>
        </authorList>
    </citation>
    <scope>NUCLEOTIDE SEQUENCE [LARGE SCALE GENOMIC DNA]</scope>
    <source>
        <strain evidence="18 19">IT104</strain>
    </source>
</reference>
<dbReference type="CDD" id="cd20263">
    <property type="entry name" value="Complex1_LYR_NDUFB9_LYRM3"/>
    <property type="match status" value="1"/>
</dbReference>
<evidence type="ECO:0000256" key="1">
    <source>
        <dbReference type="ARBA" id="ARBA00002920"/>
    </source>
</evidence>
<dbReference type="PANTHER" id="PTHR12868">
    <property type="entry name" value="NADH-UBIQUINONE OXIDOREDUCTASE B22 SUBUNIT"/>
    <property type="match status" value="1"/>
</dbReference>
<keyword evidence="11" id="KW-0007">Acetylation</keyword>
<comment type="subunit">
    <text evidence="4">Mammalian complex I is composed of 45 different subunits.</text>
</comment>
<dbReference type="InterPro" id="IPR008011">
    <property type="entry name" value="Complex1_LYR_dom"/>
</dbReference>
<evidence type="ECO:0000256" key="10">
    <source>
        <dbReference type="ARBA" id="ARBA00022982"/>
    </source>
</evidence>
<dbReference type="EMBL" id="PQFF01000492">
    <property type="protein sequence ID" value="RHZ47366.1"/>
    <property type="molecule type" value="Genomic_DNA"/>
</dbReference>
<dbReference type="GO" id="GO:0005743">
    <property type="term" value="C:mitochondrial inner membrane"/>
    <property type="evidence" value="ECO:0007669"/>
    <property type="project" value="UniProtKB-SubCell"/>
</dbReference>
<keyword evidence="8" id="KW-0679">Respiratory chain</keyword>
<evidence type="ECO:0000256" key="9">
    <source>
        <dbReference type="ARBA" id="ARBA00022792"/>
    </source>
</evidence>
<dbReference type="GO" id="GO:0006120">
    <property type="term" value="P:mitochondrial electron transport, NADH to ubiquinone"/>
    <property type="evidence" value="ECO:0007669"/>
    <property type="project" value="InterPro"/>
</dbReference>
<evidence type="ECO:0000313" key="19">
    <source>
        <dbReference type="Proteomes" id="UP000266861"/>
    </source>
</evidence>
<evidence type="ECO:0000256" key="15">
    <source>
        <dbReference type="ARBA" id="ARBA00032528"/>
    </source>
</evidence>
<protein>
    <recommendedName>
        <fullName evidence="5">NADH dehydrogenase [ubiquinone] 1 beta subcomplex subunit 9</fullName>
    </recommendedName>
    <alternativeName>
        <fullName evidence="14">Complex I-B22</fullName>
    </alternativeName>
    <alternativeName>
        <fullName evidence="15">NADH-ubiquinone oxidoreductase B22 subunit</fullName>
    </alternativeName>
</protein>
<comment type="caution">
    <text evidence="18">The sequence shown here is derived from an EMBL/GenBank/DDBJ whole genome shotgun (WGS) entry which is preliminary data.</text>
</comment>
<evidence type="ECO:0000256" key="16">
    <source>
        <dbReference type="SAM" id="MobiDB-lite"/>
    </source>
</evidence>
<accession>A0A397GD85</accession>
<evidence type="ECO:0000256" key="7">
    <source>
        <dbReference type="ARBA" id="ARBA00022553"/>
    </source>
</evidence>
<sequence length="106" mass="12564">MSSNQVSFAVAHRRYVASLYKRALKTSLDWYVFRDIWRPKALEIRARFEANKDVKSFKHLKSILQATEEELWNFRHPDPYIYPTAPGGSKFERNIPPPILHKQPEH</sequence>
<gene>
    <name evidence="18" type="ORF">Glove_585g65</name>
</gene>